<evidence type="ECO:0000256" key="1">
    <source>
        <dbReference type="SAM" id="Phobius"/>
    </source>
</evidence>
<comment type="caution">
    <text evidence="2">The sequence shown here is derived from an EMBL/GenBank/DDBJ whole genome shotgun (WGS) entry which is preliminary data.</text>
</comment>
<keyword evidence="1" id="KW-0812">Transmembrane</keyword>
<organism evidence="2">
    <name type="scientific">candidate division CPR3 bacterium</name>
    <dbReference type="NCBI Taxonomy" id="2268181"/>
    <lineage>
        <taxon>Bacteria</taxon>
        <taxon>Bacteria division CPR3</taxon>
    </lineage>
</organism>
<feature type="transmembrane region" description="Helical" evidence="1">
    <location>
        <begin position="30"/>
        <end position="56"/>
    </location>
</feature>
<evidence type="ECO:0000313" key="2">
    <source>
        <dbReference type="EMBL" id="HFZ08565.1"/>
    </source>
</evidence>
<gene>
    <name evidence="2" type="ORF">ENV41_00325</name>
</gene>
<keyword evidence="1" id="KW-1133">Transmembrane helix</keyword>
<reference evidence="2" key="1">
    <citation type="journal article" date="2020" name="mSystems">
        <title>Genome- and Community-Level Interaction Insights into Carbon Utilization and Element Cycling Functions of Hydrothermarchaeota in Hydrothermal Sediment.</title>
        <authorList>
            <person name="Zhou Z."/>
            <person name="Liu Y."/>
            <person name="Xu W."/>
            <person name="Pan J."/>
            <person name="Luo Z.H."/>
            <person name="Li M."/>
        </authorList>
    </citation>
    <scope>NUCLEOTIDE SEQUENCE [LARGE SCALE GENOMIC DNA]</scope>
    <source>
        <strain evidence="2">SpSt-757</strain>
    </source>
</reference>
<dbReference type="Pfam" id="PF07963">
    <property type="entry name" value="N_methyl"/>
    <property type="match status" value="1"/>
</dbReference>
<keyword evidence="1" id="KW-0472">Membrane</keyword>
<dbReference type="InterPro" id="IPR012902">
    <property type="entry name" value="N_methyl_site"/>
</dbReference>
<dbReference type="AlphaFoldDB" id="A0A7V3N5P4"/>
<accession>A0A7V3N5P4</accession>
<protein>
    <submittedName>
        <fullName evidence="2">Type II secretion system protein</fullName>
    </submittedName>
</protein>
<name>A0A7V3N5P4_UNCC3</name>
<dbReference type="EMBL" id="DTGG01000015">
    <property type="protein sequence ID" value="HFZ08565.1"/>
    <property type="molecule type" value="Genomic_DNA"/>
</dbReference>
<dbReference type="NCBIfam" id="TIGR02532">
    <property type="entry name" value="IV_pilin_GFxxxE"/>
    <property type="match status" value="1"/>
</dbReference>
<proteinExistence type="predicted"/>
<sequence>MFSKRLERLERPRQSVSEGGGWNGWNSKTFGFTLIEILVASFIFVVAVLATFSAFYSTTSFQAKTKVVRETTQEARNVVETLTREIRLADGVELSGIPKSVEDILGGCVPPSVEPPKQCPGIAITKDNQKKYYYLDKTNHKILLREESNGQLSGQSSDVTSDNVDVEYFQVSQDSNGWTIILTIKEKQVAKMAEKGVITLKTTVYRRGYQ</sequence>